<feature type="region of interest" description="Disordered" evidence="4">
    <location>
        <begin position="756"/>
        <end position="781"/>
    </location>
</feature>
<dbReference type="SUPFAM" id="SSF100934">
    <property type="entry name" value="Heat shock protein 70kD (HSP70), C-terminal subdomain"/>
    <property type="match status" value="1"/>
</dbReference>
<dbReference type="PANTHER" id="PTHR45639:SF3">
    <property type="entry name" value="HYPOXIA UP-REGULATED PROTEIN 1"/>
    <property type="match status" value="1"/>
</dbReference>
<evidence type="ECO:0000313" key="6">
    <source>
        <dbReference type="EMBL" id="CAG9316531.1"/>
    </source>
</evidence>
<dbReference type="Pfam" id="PF00012">
    <property type="entry name" value="HSP70"/>
    <property type="match status" value="1"/>
</dbReference>
<dbReference type="SUPFAM" id="SSF53067">
    <property type="entry name" value="Actin-like ATPase domain"/>
    <property type="match status" value="2"/>
</dbReference>
<dbReference type="GO" id="GO:0005524">
    <property type="term" value="F:ATP binding"/>
    <property type="evidence" value="ECO:0007669"/>
    <property type="project" value="UniProtKB-KW"/>
</dbReference>
<dbReference type="CDD" id="cd10230">
    <property type="entry name" value="ASKHA_NBD_HSP70_HYOU1"/>
    <property type="match status" value="1"/>
</dbReference>
<keyword evidence="2" id="KW-0067">ATP-binding</keyword>
<dbReference type="PRINTS" id="PR00301">
    <property type="entry name" value="HEATSHOCK70"/>
</dbReference>
<evidence type="ECO:0000256" key="4">
    <source>
        <dbReference type="SAM" id="MobiDB-lite"/>
    </source>
</evidence>
<keyword evidence="5" id="KW-0732">Signal</keyword>
<comment type="caution">
    <text evidence="6">The sequence shown here is derived from an EMBL/GenBank/DDBJ whole genome shotgun (WGS) entry which is preliminary data.</text>
</comment>
<dbReference type="AlphaFoldDB" id="A0AAU9IS30"/>
<keyword evidence="1" id="KW-0547">Nucleotide-binding</keyword>
<dbReference type="GO" id="GO:0140662">
    <property type="term" value="F:ATP-dependent protein folding chaperone"/>
    <property type="evidence" value="ECO:0007669"/>
    <property type="project" value="InterPro"/>
</dbReference>
<feature type="chain" id="PRO_5043717611" evidence="5">
    <location>
        <begin position="18"/>
        <end position="781"/>
    </location>
</feature>
<dbReference type="EMBL" id="CAJZBQ010000016">
    <property type="protein sequence ID" value="CAG9316531.1"/>
    <property type="molecule type" value="Genomic_DNA"/>
</dbReference>
<accession>A0AAU9IS30</accession>
<dbReference type="PANTHER" id="PTHR45639">
    <property type="entry name" value="HSC70CB, ISOFORM G-RELATED"/>
    <property type="match status" value="1"/>
</dbReference>
<keyword evidence="3" id="KW-0143">Chaperone</keyword>
<dbReference type="GO" id="GO:0034663">
    <property type="term" value="C:endoplasmic reticulum chaperone complex"/>
    <property type="evidence" value="ECO:0007669"/>
    <property type="project" value="TreeGrafter"/>
</dbReference>
<dbReference type="Gene3D" id="3.30.420.40">
    <property type="match status" value="2"/>
</dbReference>
<sequence>MKILGLILCLLASLAAGGVIGIDFGSENFKVSLIKSGKKFSIVENELSKRFIPSAISFTDSGRVFGENAIKEQLKKPNSTIVYPKLLFAVPFNSTPTLEYFLSSYQHLDLFEDEARKGVNYRINDFTLYSEEPIVMIFEYIKKISESFAESSIRDCTITVPSFWTRNQRLSMIYAAYAAGLNVLSVINENTAASLYYAIDRNDEKPYHVLFYNLGASYLQVSIARYFFSKKDNKPIETVEILSHSADRFLGGNLIDGFITESLADEYEKESGVKVRNSEKAMLKLYQQAREAKKKLSSGMTASLVVESLIDGKTLKGTVNREAIDKILEPYQERFIEPVRKALNDAELKIEEIDSFEMIGGASRIPNIQDILKKNLKVELSYNLNPDEAIAHGAAIFAANYTSTMQVKPIRFSDLIPFDVVAKFYSEVDKEFYMEKKIFSKKTSLGSMEKLAFIQSEDIRVVLEAHYSNKVVEVTSYHIDVADVAKAVGKEIALLFGFVVDLNGLPFLYESYAQYDGENKKTANDGQVLVEKKSIKLNQTEIELELPKVLKLADVNLMISHLEMFRQREKEVTDLIKAKSELESTLYLYKEKLNDQAFINVTTQEEREKFLGLLTKAHEWMENKNYAKENSTEIFHYSHNLHQEISGALERESEYINRKEIIEKAFGEIDKIEEKMITVKVTNLWISDDEFKTCWDMIENTKAWLNEKIKEQKAKNLWEPPAFKVAEVKEKLERIEKQLEKLISLSLQKPKGIYDFSHTEDSHKKPNKAPKQNEKDYKSDL</sequence>
<evidence type="ECO:0000313" key="7">
    <source>
        <dbReference type="Proteomes" id="UP001162131"/>
    </source>
</evidence>
<keyword evidence="7" id="KW-1185">Reference proteome</keyword>
<evidence type="ECO:0000256" key="3">
    <source>
        <dbReference type="ARBA" id="ARBA00023186"/>
    </source>
</evidence>
<dbReference type="Gene3D" id="3.90.640.10">
    <property type="entry name" value="Actin, Chain A, domain 4"/>
    <property type="match status" value="1"/>
</dbReference>
<gene>
    <name evidence="6" type="ORF">BSTOLATCC_MIC16640</name>
</gene>
<evidence type="ECO:0000256" key="2">
    <source>
        <dbReference type="ARBA" id="ARBA00022840"/>
    </source>
</evidence>
<evidence type="ECO:0000256" key="1">
    <source>
        <dbReference type="ARBA" id="ARBA00022741"/>
    </source>
</evidence>
<feature type="compositionally biased region" description="Basic and acidic residues" evidence="4">
    <location>
        <begin position="771"/>
        <end position="781"/>
    </location>
</feature>
<dbReference type="InterPro" id="IPR029048">
    <property type="entry name" value="HSP70_C_sf"/>
</dbReference>
<dbReference type="InterPro" id="IPR043129">
    <property type="entry name" value="ATPase_NBD"/>
</dbReference>
<feature type="signal peptide" evidence="5">
    <location>
        <begin position="1"/>
        <end position="17"/>
    </location>
</feature>
<dbReference type="GO" id="GO:0030968">
    <property type="term" value="P:endoplasmic reticulum unfolded protein response"/>
    <property type="evidence" value="ECO:0007669"/>
    <property type="project" value="TreeGrafter"/>
</dbReference>
<dbReference type="InterPro" id="IPR013126">
    <property type="entry name" value="Hsp_70_fam"/>
</dbReference>
<dbReference type="Gene3D" id="3.30.30.30">
    <property type="match status" value="1"/>
</dbReference>
<dbReference type="Gene3D" id="1.20.1270.10">
    <property type="match status" value="1"/>
</dbReference>
<protein>
    <submittedName>
        <fullName evidence="6">Uncharacterized protein</fullName>
    </submittedName>
</protein>
<dbReference type="Proteomes" id="UP001162131">
    <property type="component" value="Unassembled WGS sequence"/>
</dbReference>
<proteinExistence type="predicted"/>
<name>A0AAU9IS30_9CILI</name>
<evidence type="ECO:0000256" key="5">
    <source>
        <dbReference type="SAM" id="SignalP"/>
    </source>
</evidence>
<reference evidence="6" key="1">
    <citation type="submission" date="2021-09" db="EMBL/GenBank/DDBJ databases">
        <authorList>
            <consortium name="AG Swart"/>
            <person name="Singh M."/>
            <person name="Singh A."/>
            <person name="Seah K."/>
            <person name="Emmerich C."/>
        </authorList>
    </citation>
    <scope>NUCLEOTIDE SEQUENCE</scope>
    <source>
        <strain evidence="6">ATCC30299</strain>
    </source>
</reference>
<organism evidence="6 7">
    <name type="scientific">Blepharisma stoltei</name>
    <dbReference type="NCBI Taxonomy" id="1481888"/>
    <lineage>
        <taxon>Eukaryota</taxon>
        <taxon>Sar</taxon>
        <taxon>Alveolata</taxon>
        <taxon>Ciliophora</taxon>
        <taxon>Postciliodesmatophora</taxon>
        <taxon>Heterotrichea</taxon>
        <taxon>Heterotrichida</taxon>
        <taxon>Blepharismidae</taxon>
        <taxon>Blepharisma</taxon>
    </lineage>
</organism>